<dbReference type="EMBL" id="MELK01000040">
    <property type="protein sequence ID" value="OFW56796.1"/>
    <property type="molecule type" value="Genomic_DNA"/>
</dbReference>
<keyword evidence="2" id="KW-0378">Hydrolase</keyword>
<dbReference type="AlphaFoldDB" id="A0A1F2WIY6"/>
<keyword evidence="3" id="KW-0326">Glycosidase</keyword>
<dbReference type="Pfam" id="PF01183">
    <property type="entry name" value="Glyco_hydro_25"/>
    <property type="match status" value="1"/>
</dbReference>
<comment type="caution">
    <text evidence="5">The sequence shown here is derived from an EMBL/GenBank/DDBJ whole genome shotgun (WGS) entry which is preliminary data.</text>
</comment>
<evidence type="ECO:0000313" key="6">
    <source>
        <dbReference type="Proteomes" id="UP000177876"/>
    </source>
</evidence>
<sequence>MRLKLIERISVSLVVVLLLTAGLLGVLLYYGYIWVNNPSNERFPIRGIDVSEHQGEIDWQAVRSESFDFAFIKATEGKDHADAYFHANWRESEAAGLIRGAYHFFTFKSPGMEQAENFISTVPAEAGCLPPVVDIEFGGNSKEVPDSEQLVKEIGDFIREIEKHYQILPIIYVNHDSYEAYIGNRFEDCPIWISDFFHTAKLKDGRPWTFWQYNGRGRVDGIKGFVDLNVFAGNENQLRQLVSP</sequence>
<dbReference type="InterPro" id="IPR002053">
    <property type="entry name" value="Glyco_hydro_25"/>
</dbReference>
<dbReference type="GO" id="GO:0016052">
    <property type="term" value="P:carbohydrate catabolic process"/>
    <property type="evidence" value="ECO:0007669"/>
    <property type="project" value="TreeGrafter"/>
</dbReference>
<evidence type="ECO:0008006" key="7">
    <source>
        <dbReference type="Google" id="ProtNLM"/>
    </source>
</evidence>
<dbReference type="InterPro" id="IPR017853">
    <property type="entry name" value="GH"/>
</dbReference>
<reference evidence="5 6" key="1">
    <citation type="journal article" date="2016" name="Nat. Commun.">
        <title>Thousands of microbial genomes shed light on interconnected biogeochemical processes in an aquifer system.</title>
        <authorList>
            <person name="Anantharaman K."/>
            <person name="Brown C.T."/>
            <person name="Hug L.A."/>
            <person name="Sharon I."/>
            <person name="Castelle C.J."/>
            <person name="Probst A.J."/>
            <person name="Thomas B.C."/>
            <person name="Singh A."/>
            <person name="Wilkins M.J."/>
            <person name="Karaoz U."/>
            <person name="Brodie E.L."/>
            <person name="Williams K.H."/>
            <person name="Hubbard S.S."/>
            <person name="Banfield J.F."/>
        </authorList>
    </citation>
    <scope>NUCLEOTIDE SEQUENCE [LARGE SCALE GENOMIC DNA]</scope>
</reference>
<dbReference type="SUPFAM" id="SSF51445">
    <property type="entry name" value="(Trans)glycosidases"/>
    <property type="match status" value="1"/>
</dbReference>
<evidence type="ECO:0000313" key="5">
    <source>
        <dbReference type="EMBL" id="OFW56796.1"/>
    </source>
</evidence>
<dbReference type="CDD" id="cd06413">
    <property type="entry name" value="GH25_muramidase_1"/>
    <property type="match status" value="1"/>
</dbReference>
<keyword evidence="4" id="KW-0812">Transmembrane</keyword>
<dbReference type="STRING" id="1797197.A2Y75_06390"/>
<dbReference type="GO" id="GO:0003796">
    <property type="term" value="F:lysozyme activity"/>
    <property type="evidence" value="ECO:0007669"/>
    <property type="project" value="InterPro"/>
</dbReference>
<name>A0A1F2WIY6_9ACTN</name>
<proteinExistence type="inferred from homology"/>
<dbReference type="InterPro" id="IPR018077">
    <property type="entry name" value="Glyco_hydro_fam25_subgr"/>
</dbReference>
<dbReference type="PROSITE" id="PS51904">
    <property type="entry name" value="GLYCOSYL_HYDROL_F25_2"/>
    <property type="match status" value="1"/>
</dbReference>
<organism evidence="5 6">
    <name type="scientific">Candidatus Solincola sediminis</name>
    <dbReference type="NCBI Taxonomy" id="1797199"/>
    <lineage>
        <taxon>Bacteria</taxon>
        <taxon>Bacillati</taxon>
        <taxon>Actinomycetota</taxon>
        <taxon>Candidatus Geothermincolia</taxon>
        <taxon>Candidatus Geothermincolales</taxon>
        <taxon>Candidatus Geothermincolaceae</taxon>
        <taxon>Candidatus Solincola</taxon>
    </lineage>
</organism>
<dbReference type="GO" id="GO:0009253">
    <property type="term" value="P:peptidoglycan catabolic process"/>
    <property type="evidence" value="ECO:0007669"/>
    <property type="project" value="InterPro"/>
</dbReference>
<feature type="transmembrane region" description="Helical" evidence="4">
    <location>
        <begin position="12"/>
        <end position="35"/>
    </location>
</feature>
<evidence type="ECO:0000256" key="2">
    <source>
        <dbReference type="ARBA" id="ARBA00022801"/>
    </source>
</evidence>
<evidence type="ECO:0000256" key="3">
    <source>
        <dbReference type="ARBA" id="ARBA00023295"/>
    </source>
</evidence>
<dbReference type="SMART" id="SM00641">
    <property type="entry name" value="Glyco_25"/>
    <property type="match status" value="1"/>
</dbReference>
<gene>
    <name evidence="5" type="ORF">A2Y75_06390</name>
</gene>
<dbReference type="Proteomes" id="UP000177876">
    <property type="component" value="Unassembled WGS sequence"/>
</dbReference>
<keyword evidence="4" id="KW-1133">Transmembrane helix</keyword>
<comment type="similarity">
    <text evidence="1">Belongs to the glycosyl hydrolase 25 family.</text>
</comment>
<protein>
    <recommendedName>
        <fullName evidence="7">Lysozyme</fullName>
    </recommendedName>
</protein>
<dbReference type="PANTHER" id="PTHR34135">
    <property type="entry name" value="LYSOZYME"/>
    <property type="match status" value="1"/>
</dbReference>
<dbReference type="GO" id="GO:0016998">
    <property type="term" value="P:cell wall macromolecule catabolic process"/>
    <property type="evidence" value="ECO:0007669"/>
    <property type="project" value="InterPro"/>
</dbReference>
<dbReference type="PANTHER" id="PTHR34135:SF2">
    <property type="entry name" value="LYSOZYME"/>
    <property type="match status" value="1"/>
</dbReference>
<evidence type="ECO:0000256" key="4">
    <source>
        <dbReference type="SAM" id="Phobius"/>
    </source>
</evidence>
<keyword evidence="4" id="KW-0472">Membrane</keyword>
<accession>A0A1F2WIY6</accession>
<evidence type="ECO:0000256" key="1">
    <source>
        <dbReference type="ARBA" id="ARBA00010646"/>
    </source>
</evidence>
<dbReference type="Gene3D" id="3.20.20.80">
    <property type="entry name" value="Glycosidases"/>
    <property type="match status" value="1"/>
</dbReference>